<proteinExistence type="predicted"/>
<protein>
    <submittedName>
        <fullName evidence="4">GGDEF domain-containing protein</fullName>
    </submittedName>
</protein>
<dbReference type="PANTHER" id="PTHR45138">
    <property type="entry name" value="REGULATORY COMPONENTS OF SENSORY TRANSDUCTION SYSTEM"/>
    <property type="match status" value="1"/>
</dbReference>
<dbReference type="InterPro" id="IPR029787">
    <property type="entry name" value="Nucleotide_cyclase"/>
</dbReference>
<feature type="region of interest" description="Disordered" evidence="1">
    <location>
        <begin position="255"/>
        <end position="276"/>
    </location>
</feature>
<evidence type="ECO:0000256" key="1">
    <source>
        <dbReference type="SAM" id="MobiDB-lite"/>
    </source>
</evidence>
<evidence type="ECO:0000259" key="3">
    <source>
        <dbReference type="PROSITE" id="PS50887"/>
    </source>
</evidence>
<sequence>MGLALAVPSPLRGWRYAVVATCVCAAPLVPTAFHELPMAQVWAVIPLMFAAIFLRTWHRASVARALAVLVAVGAAAALLIAPADIPSLWMVLYAFCIIGAPEVFGLLNASLVEAALRDPLTSVWNRAGVDRAAGALIGRARRRGDSIAVVVLDVDHFKSINDRYGHAAGDRVLGDLAQRWTERLPNSAVIGRMGGDEFVVVVCGYDDERARALADALGNHQEVGVTTGVAVGRAVDDDDILTDLITSADEDLYRRKRNRDDTGAPILDGEAESRSA</sequence>
<dbReference type="InterPro" id="IPR050469">
    <property type="entry name" value="Diguanylate_Cyclase"/>
</dbReference>
<evidence type="ECO:0000313" key="4">
    <source>
        <dbReference type="EMBL" id="TQR82683.1"/>
    </source>
</evidence>
<gene>
    <name evidence="4" type="ORF">D8S82_30820</name>
</gene>
<dbReference type="GO" id="GO:0052621">
    <property type="term" value="F:diguanylate cyclase activity"/>
    <property type="evidence" value="ECO:0007669"/>
    <property type="project" value="TreeGrafter"/>
</dbReference>
<accession>A0A544VRR4</accession>
<dbReference type="InterPro" id="IPR043128">
    <property type="entry name" value="Rev_trsase/Diguanyl_cyclase"/>
</dbReference>
<dbReference type="PROSITE" id="PS50887">
    <property type="entry name" value="GGDEF"/>
    <property type="match status" value="1"/>
</dbReference>
<keyword evidence="5" id="KW-1185">Reference proteome</keyword>
<feature type="transmembrane region" description="Helical" evidence="2">
    <location>
        <begin position="39"/>
        <end position="57"/>
    </location>
</feature>
<dbReference type="EMBL" id="VIFX01000063">
    <property type="protein sequence ID" value="TQR82683.1"/>
    <property type="molecule type" value="Genomic_DNA"/>
</dbReference>
<dbReference type="PANTHER" id="PTHR45138:SF9">
    <property type="entry name" value="DIGUANYLATE CYCLASE DGCM-RELATED"/>
    <property type="match status" value="1"/>
</dbReference>
<dbReference type="RefSeq" id="WP_185935062.1">
    <property type="nucleotide sequence ID" value="NZ_VIFX01000063.1"/>
</dbReference>
<dbReference type="Proteomes" id="UP000315759">
    <property type="component" value="Unassembled WGS sequence"/>
</dbReference>
<dbReference type="Gene3D" id="3.30.70.270">
    <property type="match status" value="1"/>
</dbReference>
<evidence type="ECO:0000256" key="2">
    <source>
        <dbReference type="SAM" id="Phobius"/>
    </source>
</evidence>
<keyword evidence="2" id="KW-1133">Transmembrane helix</keyword>
<dbReference type="AlphaFoldDB" id="A0A544VRR4"/>
<dbReference type="Pfam" id="PF00990">
    <property type="entry name" value="GGDEF"/>
    <property type="match status" value="1"/>
</dbReference>
<organism evidence="4 5">
    <name type="scientific">Mycolicibacterium hodleri</name>
    <dbReference type="NCBI Taxonomy" id="49897"/>
    <lineage>
        <taxon>Bacteria</taxon>
        <taxon>Bacillati</taxon>
        <taxon>Actinomycetota</taxon>
        <taxon>Actinomycetes</taxon>
        <taxon>Mycobacteriales</taxon>
        <taxon>Mycobacteriaceae</taxon>
        <taxon>Mycolicibacterium</taxon>
    </lineage>
</organism>
<comment type="caution">
    <text evidence="4">The sequence shown here is derived from an EMBL/GenBank/DDBJ whole genome shotgun (WGS) entry which is preliminary data.</text>
</comment>
<feature type="domain" description="GGDEF" evidence="3">
    <location>
        <begin position="145"/>
        <end position="269"/>
    </location>
</feature>
<feature type="transmembrane region" description="Helical" evidence="2">
    <location>
        <begin position="62"/>
        <end position="81"/>
    </location>
</feature>
<feature type="transmembrane region" description="Helical" evidence="2">
    <location>
        <begin position="87"/>
        <end position="107"/>
    </location>
</feature>
<dbReference type="InterPro" id="IPR000160">
    <property type="entry name" value="GGDEF_dom"/>
</dbReference>
<dbReference type="SMART" id="SM00267">
    <property type="entry name" value="GGDEF"/>
    <property type="match status" value="1"/>
</dbReference>
<feature type="transmembrane region" description="Helical" evidence="2">
    <location>
        <begin position="14"/>
        <end position="33"/>
    </location>
</feature>
<dbReference type="CDD" id="cd01949">
    <property type="entry name" value="GGDEF"/>
    <property type="match status" value="1"/>
</dbReference>
<evidence type="ECO:0000313" key="5">
    <source>
        <dbReference type="Proteomes" id="UP000315759"/>
    </source>
</evidence>
<dbReference type="SUPFAM" id="SSF55073">
    <property type="entry name" value="Nucleotide cyclase"/>
    <property type="match status" value="1"/>
</dbReference>
<keyword evidence="2" id="KW-0472">Membrane</keyword>
<reference evidence="4 5" key="1">
    <citation type="submission" date="2018-10" db="EMBL/GenBank/DDBJ databases">
        <title>Draft genome of Mycobacterium hodleri strain B.</title>
        <authorList>
            <person name="Amande T.J."/>
            <person name="Mcgenity T.J."/>
        </authorList>
    </citation>
    <scope>NUCLEOTIDE SEQUENCE [LARGE SCALE GENOMIC DNA]</scope>
    <source>
        <strain evidence="4 5">B</strain>
    </source>
</reference>
<dbReference type="NCBIfam" id="TIGR00254">
    <property type="entry name" value="GGDEF"/>
    <property type="match status" value="1"/>
</dbReference>
<keyword evidence="2" id="KW-0812">Transmembrane</keyword>
<name>A0A544VRR4_9MYCO</name>